<feature type="binding site" evidence="8">
    <location>
        <position position="44"/>
    </location>
    <ligand>
        <name>[4Fe-4S] cluster</name>
        <dbReference type="ChEBI" id="CHEBI:49883"/>
        <label>1</label>
    </ligand>
</feature>
<feature type="domain" description="4Fe-4S ferredoxin-type" evidence="9">
    <location>
        <begin position="130"/>
        <end position="159"/>
    </location>
</feature>
<comment type="similarity">
    <text evidence="8">Belongs to the NapF family.</text>
</comment>
<dbReference type="InterPro" id="IPR004496">
    <property type="entry name" value="NapF"/>
</dbReference>
<feature type="binding site" evidence="8">
    <location>
        <position position="142"/>
    </location>
    <ligand>
        <name>[4Fe-4S] cluster</name>
        <dbReference type="ChEBI" id="CHEBI:49883"/>
        <label>3</label>
    </ligand>
</feature>
<feature type="domain" description="4Fe-4S ferredoxin-type" evidence="9">
    <location>
        <begin position="55"/>
        <end position="86"/>
    </location>
</feature>
<organism evidence="10 11">
    <name type="scientific">Azospirillum rugosum</name>
    <dbReference type="NCBI Taxonomy" id="416170"/>
    <lineage>
        <taxon>Bacteria</taxon>
        <taxon>Pseudomonadati</taxon>
        <taxon>Pseudomonadota</taxon>
        <taxon>Alphaproteobacteria</taxon>
        <taxon>Rhodospirillales</taxon>
        <taxon>Azospirillaceae</taxon>
        <taxon>Azospirillum</taxon>
    </lineage>
</organism>
<feature type="binding site" evidence="8">
    <location>
        <position position="139"/>
    </location>
    <ligand>
        <name>[4Fe-4S] cluster</name>
        <dbReference type="ChEBI" id="CHEBI:49883"/>
        <label>3</label>
    </ligand>
</feature>
<name>A0ABS4SXF4_9PROT</name>
<accession>A0ABS4SXF4</accession>
<dbReference type="SUPFAM" id="SSF54862">
    <property type="entry name" value="4Fe-4S ferredoxins"/>
    <property type="match status" value="1"/>
</dbReference>
<feature type="binding site" evidence="8">
    <location>
        <position position="66"/>
    </location>
    <ligand>
        <name>[4Fe-4S] cluster</name>
        <dbReference type="ChEBI" id="CHEBI:49883"/>
        <label>2</label>
    </ligand>
</feature>
<keyword evidence="3 8" id="KW-0479">Metal-binding</keyword>
<protein>
    <recommendedName>
        <fullName evidence="8">Ferredoxin-type protein NapF</fullName>
    </recommendedName>
</protein>
<keyword evidence="2 8" id="KW-0004">4Fe-4S</keyword>
<feature type="binding site" evidence="8">
    <location>
        <position position="76"/>
    </location>
    <ligand>
        <name>[4Fe-4S] cluster</name>
        <dbReference type="ChEBI" id="CHEBI:49883"/>
        <label>2</label>
    </ligand>
</feature>
<feature type="binding site" evidence="8">
    <location>
        <position position="69"/>
    </location>
    <ligand>
        <name>[4Fe-4S] cluster</name>
        <dbReference type="ChEBI" id="CHEBI:49883"/>
        <label>2</label>
    </ligand>
</feature>
<dbReference type="PROSITE" id="PS51379">
    <property type="entry name" value="4FE4S_FER_2"/>
    <property type="match status" value="3"/>
</dbReference>
<keyword evidence="7 8" id="KW-0411">Iron-sulfur</keyword>
<evidence type="ECO:0000256" key="4">
    <source>
        <dbReference type="ARBA" id="ARBA00022737"/>
    </source>
</evidence>
<dbReference type="PROSITE" id="PS00198">
    <property type="entry name" value="4FE4S_FER_1"/>
    <property type="match status" value="2"/>
</dbReference>
<feature type="binding site" evidence="8">
    <location>
        <position position="149"/>
    </location>
    <ligand>
        <name>[4Fe-4S] cluster</name>
        <dbReference type="ChEBI" id="CHEBI:49883"/>
        <label>3</label>
    </ligand>
</feature>
<feature type="domain" description="4Fe-4S ferredoxin-type" evidence="9">
    <location>
        <begin position="25"/>
        <end position="54"/>
    </location>
</feature>
<dbReference type="PANTHER" id="PTHR43687:SF6">
    <property type="entry name" value="L-ASPARTATE SEMIALDEHYDE SULFURTRANSFERASE IRON-SULFUR SUBUNIT"/>
    <property type="match status" value="1"/>
</dbReference>
<evidence type="ECO:0000256" key="6">
    <source>
        <dbReference type="ARBA" id="ARBA00023004"/>
    </source>
</evidence>
<keyword evidence="6 8" id="KW-0408">Iron</keyword>
<comment type="subunit">
    <text evidence="8">Interacts with the cytoplasmic NapA precursor.</text>
</comment>
<evidence type="ECO:0000256" key="5">
    <source>
        <dbReference type="ARBA" id="ARBA00022982"/>
    </source>
</evidence>
<gene>
    <name evidence="8" type="primary">napF</name>
    <name evidence="10" type="ORF">J2851_006571</name>
</gene>
<evidence type="ECO:0000259" key="9">
    <source>
        <dbReference type="PROSITE" id="PS51379"/>
    </source>
</evidence>
<comment type="function">
    <text evidence="8">Could be involved in the maturation of NapA, the catalytic subunit of the periplasmic nitrate reductase, before its export into the periplasm.</text>
</comment>
<comment type="subcellular location">
    <subcellularLocation>
        <location evidence="8">Cytoplasm</location>
    </subcellularLocation>
</comment>
<dbReference type="NCBIfam" id="TIGR00402">
    <property type="entry name" value="napF"/>
    <property type="match status" value="1"/>
</dbReference>
<dbReference type="Proteomes" id="UP000781958">
    <property type="component" value="Unassembled WGS sequence"/>
</dbReference>
<dbReference type="InterPro" id="IPR050572">
    <property type="entry name" value="Fe-S_Ferredoxin"/>
</dbReference>
<keyword evidence="8" id="KW-0963">Cytoplasm</keyword>
<feature type="binding site" evidence="8">
    <location>
        <position position="40"/>
    </location>
    <ligand>
        <name>[4Fe-4S] cluster</name>
        <dbReference type="ChEBI" id="CHEBI:49883"/>
        <label>1</label>
    </ligand>
</feature>
<reference evidence="10 11" key="1">
    <citation type="submission" date="2021-03" db="EMBL/GenBank/DDBJ databases">
        <title>Genomic Encyclopedia of Type Strains, Phase III (KMG-III): the genomes of soil and plant-associated and newly described type strains.</title>
        <authorList>
            <person name="Whitman W."/>
        </authorList>
    </citation>
    <scope>NUCLEOTIDE SEQUENCE [LARGE SCALE GENOMIC DNA]</scope>
    <source>
        <strain evidence="10 11">IMMIB AFH-6</strain>
    </source>
</reference>
<evidence type="ECO:0000256" key="1">
    <source>
        <dbReference type="ARBA" id="ARBA00022448"/>
    </source>
</evidence>
<dbReference type="InterPro" id="IPR017900">
    <property type="entry name" value="4Fe4S_Fe_S_CS"/>
</dbReference>
<keyword evidence="11" id="KW-1185">Reference proteome</keyword>
<dbReference type="HAMAP" id="MF_02201">
    <property type="entry name" value="NapF"/>
    <property type="match status" value="1"/>
</dbReference>
<dbReference type="RefSeq" id="WP_307420832.1">
    <property type="nucleotide sequence ID" value="NZ_JAGINP010000034.1"/>
</dbReference>
<sequence length="164" mass="16957">MSRAGLLRGRFRPDANAIRPPWALVDAQAFASACDACGRCGPACPEGIIAVDRIGRPQIDFAKGGCSFCGACADRCPTGALSRVEEGSPWSLVATIGAACLSLAGTDCRMCQDHCDPAAIRFRPLGRGRWLPTVEEADCTGCGACVAVCPVGAVSVVSRRNGDA</sequence>
<dbReference type="CDD" id="cd10564">
    <property type="entry name" value="NapF_like"/>
    <property type="match status" value="1"/>
</dbReference>
<evidence type="ECO:0000256" key="7">
    <source>
        <dbReference type="ARBA" id="ARBA00023014"/>
    </source>
</evidence>
<dbReference type="Gene3D" id="3.30.70.20">
    <property type="match status" value="2"/>
</dbReference>
<evidence type="ECO:0000313" key="11">
    <source>
        <dbReference type="Proteomes" id="UP000781958"/>
    </source>
</evidence>
<keyword evidence="4 8" id="KW-0677">Repeat</keyword>
<feature type="binding site" evidence="8">
    <location>
        <position position="72"/>
    </location>
    <ligand>
        <name>[4Fe-4S] cluster</name>
        <dbReference type="ChEBI" id="CHEBI:49883"/>
        <label>2</label>
    </ligand>
</feature>
<feature type="binding site" evidence="8">
    <location>
        <position position="34"/>
    </location>
    <ligand>
        <name>[4Fe-4S] cluster</name>
        <dbReference type="ChEBI" id="CHEBI:49883"/>
        <label>1</label>
    </ligand>
</feature>
<dbReference type="EMBL" id="JAGINP010000034">
    <property type="protein sequence ID" value="MBP2296753.1"/>
    <property type="molecule type" value="Genomic_DNA"/>
</dbReference>
<dbReference type="PANTHER" id="PTHR43687">
    <property type="entry name" value="ADENYLYLSULFATE REDUCTASE, BETA SUBUNIT"/>
    <property type="match status" value="1"/>
</dbReference>
<feature type="binding site" evidence="8">
    <location>
        <position position="145"/>
    </location>
    <ligand>
        <name>[4Fe-4S] cluster</name>
        <dbReference type="ChEBI" id="CHEBI:49883"/>
        <label>3</label>
    </ligand>
</feature>
<proteinExistence type="inferred from homology"/>
<dbReference type="InterPro" id="IPR017896">
    <property type="entry name" value="4Fe4S_Fe-S-bd"/>
</dbReference>
<comment type="cofactor">
    <cofactor evidence="8">
        <name>[4Fe-4S] cluster</name>
        <dbReference type="ChEBI" id="CHEBI:49883"/>
    </cofactor>
</comment>
<comment type="caution">
    <text evidence="10">The sequence shown here is derived from an EMBL/GenBank/DDBJ whole genome shotgun (WGS) entry which is preliminary data.</text>
</comment>
<evidence type="ECO:0000256" key="8">
    <source>
        <dbReference type="HAMAP-Rule" id="MF_02201"/>
    </source>
</evidence>
<evidence type="ECO:0000256" key="3">
    <source>
        <dbReference type="ARBA" id="ARBA00022723"/>
    </source>
</evidence>
<keyword evidence="1" id="KW-0813">Transport</keyword>
<keyword evidence="5" id="KW-0249">Electron transport</keyword>
<evidence type="ECO:0000256" key="2">
    <source>
        <dbReference type="ARBA" id="ARBA00022485"/>
    </source>
</evidence>
<dbReference type="Pfam" id="PF12838">
    <property type="entry name" value="Fer4_7"/>
    <property type="match status" value="2"/>
</dbReference>
<feature type="binding site" evidence="8">
    <location>
        <position position="37"/>
    </location>
    <ligand>
        <name>[4Fe-4S] cluster</name>
        <dbReference type="ChEBI" id="CHEBI:49883"/>
        <label>1</label>
    </ligand>
</feature>
<evidence type="ECO:0000313" key="10">
    <source>
        <dbReference type="EMBL" id="MBP2296753.1"/>
    </source>
</evidence>